<evidence type="ECO:0000256" key="1">
    <source>
        <dbReference type="SAM" id="MobiDB-lite"/>
    </source>
</evidence>
<accession>A0AA44IER9</accession>
<protein>
    <submittedName>
        <fullName evidence="2">Uncharacterized protein</fullName>
    </submittedName>
</protein>
<comment type="caution">
    <text evidence="2">The sequence shown here is derived from an EMBL/GenBank/DDBJ whole genome shotgun (WGS) entry which is preliminary data.</text>
</comment>
<name>A0AA44IER9_STRE0</name>
<dbReference type="EMBL" id="JAAXOU010000200">
    <property type="protein sequence ID" value="NKY15638.1"/>
    <property type="molecule type" value="Genomic_DNA"/>
</dbReference>
<proteinExistence type="predicted"/>
<gene>
    <name evidence="2" type="ORF">HGA06_16210</name>
</gene>
<evidence type="ECO:0000313" key="3">
    <source>
        <dbReference type="Proteomes" id="UP000570003"/>
    </source>
</evidence>
<dbReference type="Proteomes" id="UP000570003">
    <property type="component" value="Unassembled WGS sequence"/>
</dbReference>
<reference evidence="2 3" key="1">
    <citation type="submission" date="2020-04" db="EMBL/GenBank/DDBJ databases">
        <title>MicrobeNet Type strains.</title>
        <authorList>
            <person name="Nicholson A.C."/>
        </authorList>
    </citation>
    <scope>NUCLEOTIDE SEQUENCE [LARGE SCALE GENOMIC DNA]</scope>
    <source>
        <strain evidence="2 3">DSM 40738</strain>
    </source>
</reference>
<keyword evidence="3" id="KW-1185">Reference proteome</keyword>
<organism evidence="2 3">
    <name type="scientific">Streptomyces somaliensis (strain ATCC 33201 / DSM 40738 / JCM 12659 / KCTC 9044 / NCTC 11332 / NRRL B-12077 / IP 733)</name>
    <dbReference type="NCBI Taxonomy" id="1134445"/>
    <lineage>
        <taxon>Bacteria</taxon>
        <taxon>Bacillati</taxon>
        <taxon>Actinomycetota</taxon>
        <taxon>Actinomycetes</taxon>
        <taxon>Kitasatosporales</taxon>
        <taxon>Streptomycetaceae</taxon>
        <taxon>Streptomyces</taxon>
    </lineage>
</organism>
<dbReference type="AlphaFoldDB" id="A0AA44IER9"/>
<feature type="region of interest" description="Disordered" evidence="1">
    <location>
        <begin position="62"/>
        <end position="108"/>
    </location>
</feature>
<sequence>MIVAGALCVATTPLVWALLGQENGEMTGVVLQVATGVAALLLGLLKREPQGAVVEAVDTGDAVSRGGSANSGVTLGGSTDAVSSARAERTGDATAEGEGNANSGVSGT</sequence>
<evidence type="ECO:0000313" key="2">
    <source>
        <dbReference type="EMBL" id="NKY15638.1"/>
    </source>
</evidence>
<feature type="compositionally biased region" description="Polar residues" evidence="1">
    <location>
        <begin position="67"/>
        <end position="82"/>
    </location>
</feature>